<evidence type="ECO:0008006" key="6">
    <source>
        <dbReference type="Google" id="ProtNLM"/>
    </source>
</evidence>
<feature type="compositionally biased region" description="Basic and acidic residues" evidence="2">
    <location>
        <begin position="1"/>
        <end position="11"/>
    </location>
</feature>
<name>A0A0D1J5G4_9MYCO</name>
<protein>
    <recommendedName>
        <fullName evidence="6">Membrane associated protein</fullName>
    </recommendedName>
</protein>
<proteinExistence type="inferred from homology"/>
<dbReference type="GO" id="GO:0005886">
    <property type="term" value="C:plasma membrane"/>
    <property type="evidence" value="ECO:0007669"/>
    <property type="project" value="TreeGrafter"/>
</dbReference>
<accession>A0A0D1J5G4</accession>
<organism evidence="4 5">
    <name type="scientific">Mycolicibacterium llatzerense</name>
    <dbReference type="NCBI Taxonomy" id="280871"/>
    <lineage>
        <taxon>Bacteria</taxon>
        <taxon>Bacillati</taxon>
        <taxon>Actinomycetota</taxon>
        <taxon>Actinomycetes</taxon>
        <taxon>Mycobacteriales</taxon>
        <taxon>Mycobacteriaceae</taxon>
        <taxon>Mycolicibacterium</taxon>
    </lineage>
</organism>
<dbReference type="Proteomes" id="UP000032221">
    <property type="component" value="Unassembled WGS sequence"/>
</dbReference>
<evidence type="ECO:0000256" key="1">
    <source>
        <dbReference type="ARBA" id="ARBA00009108"/>
    </source>
</evidence>
<dbReference type="InterPro" id="IPR010273">
    <property type="entry name" value="DUF881"/>
</dbReference>
<sequence length="313" mass="32552">MTEAGTPRDRALGGYRPEAGRNSHVADEPVRIPVPSLLRSLLTDHLDPGYAAAAERRQASGDSARRTRSRLADGAWLLVGVAAVSVVFGTAAQHAVSMAPATTQTQHVLSANARTAEGRTRDSTATRDALAGQVEAARRSRLAGDAQGRELLAALEQAEFGAGVTAVTGPGLTVTVTEPPPSPNLSDVSKQRVAGSPQTILDRDLQLTVNSLWAAGAEAVSVGGVRIGPNVTMRQAGGGILVDNQPVASPYVVVAIGPPHAMQEVFEHTPAMQRLTLLAASYGVGISVQTRDRLTVSAASVRDVNFARQSGPK</sequence>
<reference evidence="4 5" key="1">
    <citation type="submission" date="2015-01" db="EMBL/GenBank/DDBJ databases">
        <title>Genome sequence of Mycobacterium llatzerense and Mycobacterium immunogenum recovered from brain abscess.</title>
        <authorList>
            <person name="Greninger A.L."/>
            <person name="Langelier C."/>
            <person name="Cunningham G."/>
            <person name="Chiu C.Y."/>
            <person name="Miller S."/>
        </authorList>
    </citation>
    <scope>NUCLEOTIDE SEQUENCE [LARGE SCALE GENOMIC DNA]</scope>
    <source>
        <strain evidence="4 5">CLUC14</strain>
    </source>
</reference>
<keyword evidence="5" id="KW-1185">Reference proteome</keyword>
<evidence type="ECO:0000313" key="5">
    <source>
        <dbReference type="Proteomes" id="UP000032221"/>
    </source>
</evidence>
<dbReference type="PANTHER" id="PTHR37313">
    <property type="entry name" value="UPF0749 PROTEIN RV1825"/>
    <property type="match status" value="1"/>
</dbReference>
<evidence type="ECO:0000256" key="3">
    <source>
        <dbReference type="SAM" id="Phobius"/>
    </source>
</evidence>
<comment type="caution">
    <text evidence="4">The sequence shown here is derived from an EMBL/GenBank/DDBJ whole genome shotgun (WGS) entry which is preliminary data.</text>
</comment>
<keyword evidence="3" id="KW-0812">Transmembrane</keyword>
<keyword evidence="3" id="KW-1133">Transmembrane helix</keyword>
<evidence type="ECO:0000256" key="2">
    <source>
        <dbReference type="SAM" id="MobiDB-lite"/>
    </source>
</evidence>
<dbReference type="RefSeq" id="WP_043399848.1">
    <property type="nucleotide sequence ID" value="NZ_JXST01000013.1"/>
</dbReference>
<feature type="region of interest" description="Disordered" evidence="2">
    <location>
        <begin position="1"/>
        <end position="24"/>
    </location>
</feature>
<feature type="transmembrane region" description="Helical" evidence="3">
    <location>
        <begin position="75"/>
        <end position="96"/>
    </location>
</feature>
<dbReference type="OrthoDB" id="3218134at2"/>
<dbReference type="STRING" id="280871.TL10_11080"/>
<evidence type="ECO:0000313" key="4">
    <source>
        <dbReference type="EMBL" id="KIU16848.1"/>
    </source>
</evidence>
<dbReference type="AlphaFoldDB" id="A0A0D1J5G4"/>
<dbReference type="EMBL" id="JXST01000013">
    <property type="protein sequence ID" value="KIU16848.1"/>
    <property type="molecule type" value="Genomic_DNA"/>
</dbReference>
<dbReference type="Gene3D" id="3.30.70.1880">
    <property type="entry name" value="Protein of unknown function DUF881"/>
    <property type="match status" value="1"/>
</dbReference>
<dbReference type="PANTHER" id="PTHR37313:SF1">
    <property type="entry name" value="UPF0749 PROTEIN RV1823"/>
    <property type="match status" value="1"/>
</dbReference>
<dbReference type="Pfam" id="PF05949">
    <property type="entry name" value="DUF881"/>
    <property type="match status" value="1"/>
</dbReference>
<dbReference type="PATRIC" id="fig|280871.6.peg.2297"/>
<gene>
    <name evidence="4" type="ORF">TL10_11080</name>
</gene>
<keyword evidence="3" id="KW-0472">Membrane</keyword>
<comment type="similarity">
    <text evidence="1">Belongs to the UPF0749 family.</text>
</comment>